<dbReference type="EMBL" id="BMGG01000002">
    <property type="protein sequence ID" value="GGC52494.1"/>
    <property type="molecule type" value="Genomic_DNA"/>
</dbReference>
<comment type="caution">
    <text evidence="1">The sequence shown here is derived from an EMBL/GenBank/DDBJ whole genome shotgun (WGS) entry which is preliminary data.</text>
</comment>
<reference evidence="1" key="2">
    <citation type="submission" date="2020-09" db="EMBL/GenBank/DDBJ databases">
        <authorList>
            <person name="Sun Q."/>
            <person name="Zhou Y."/>
        </authorList>
    </citation>
    <scope>NUCLEOTIDE SEQUENCE</scope>
    <source>
        <strain evidence="1">CGMCC 1.12919</strain>
    </source>
</reference>
<dbReference type="AlphaFoldDB" id="A0A916TYV8"/>
<name>A0A916TYV8_9HYPH</name>
<dbReference type="Proteomes" id="UP000637002">
    <property type="component" value="Unassembled WGS sequence"/>
</dbReference>
<evidence type="ECO:0000313" key="1">
    <source>
        <dbReference type="EMBL" id="GGC52494.1"/>
    </source>
</evidence>
<proteinExistence type="predicted"/>
<accession>A0A916TYV8</accession>
<evidence type="ECO:0000313" key="2">
    <source>
        <dbReference type="Proteomes" id="UP000637002"/>
    </source>
</evidence>
<organism evidence="1 2">
    <name type="scientific">Chelatococcus reniformis</name>
    <dbReference type="NCBI Taxonomy" id="1494448"/>
    <lineage>
        <taxon>Bacteria</taxon>
        <taxon>Pseudomonadati</taxon>
        <taxon>Pseudomonadota</taxon>
        <taxon>Alphaproteobacteria</taxon>
        <taxon>Hyphomicrobiales</taxon>
        <taxon>Chelatococcaceae</taxon>
        <taxon>Chelatococcus</taxon>
    </lineage>
</organism>
<keyword evidence="2" id="KW-1185">Reference proteome</keyword>
<sequence>MKLPDTVDWKEECRRVTDTMREYTKGCVTPICSNINEREGALHGTGAYVSALGQTMLVTNDHNFDFRGRSCAPDDLAIMFAGSPLFYHVHNSLYAIGYPIDCALSRIAPEVWTQAGGDAPAGAAIAEAQLALAHDPVENELLFFEGYLGEGQTLAYATLPDRMAAHVTQEAPVPPEYGDERFHFALQYWGDLDAEPSADQGLPAPKGFSGSLVWNTGYTEARSRGQLWTPQDAKVTGVVWGWSSSKACLIATRIEFIRSWLMRSLEVMQASAEIRVE</sequence>
<reference evidence="1" key="1">
    <citation type="journal article" date="2014" name="Int. J. Syst. Evol. Microbiol.">
        <title>Complete genome sequence of Corynebacterium casei LMG S-19264T (=DSM 44701T), isolated from a smear-ripened cheese.</title>
        <authorList>
            <consortium name="US DOE Joint Genome Institute (JGI-PGF)"/>
            <person name="Walter F."/>
            <person name="Albersmeier A."/>
            <person name="Kalinowski J."/>
            <person name="Ruckert C."/>
        </authorList>
    </citation>
    <scope>NUCLEOTIDE SEQUENCE</scope>
    <source>
        <strain evidence="1">CGMCC 1.12919</strain>
    </source>
</reference>
<gene>
    <name evidence="1" type="ORF">GCM10010994_09440</name>
</gene>
<protein>
    <submittedName>
        <fullName evidence="1">Uncharacterized protein</fullName>
    </submittedName>
</protein>